<dbReference type="Proteomes" id="UP000186040">
    <property type="component" value="Unassembled WGS sequence"/>
</dbReference>
<comment type="caution">
    <text evidence="1">The sequence shown here is derived from an EMBL/GenBank/DDBJ whole genome shotgun (WGS) entry which is preliminary data.</text>
</comment>
<dbReference type="OrthoDB" id="5194596at2"/>
<evidence type="ECO:0000313" key="1">
    <source>
        <dbReference type="EMBL" id="OLR90838.1"/>
    </source>
</evidence>
<gene>
    <name evidence="1" type="ORF">BJP25_30190</name>
</gene>
<dbReference type="RefSeq" id="WP_075977507.1">
    <property type="nucleotide sequence ID" value="NZ_MKQR01000026.1"/>
</dbReference>
<proteinExistence type="predicted"/>
<protein>
    <submittedName>
        <fullName evidence="1">Uncharacterized protein</fullName>
    </submittedName>
</protein>
<organism evidence="1 2">
    <name type="scientific">Actinokineospora bangkokensis</name>
    <dbReference type="NCBI Taxonomy" id="1193682"/>
    <lineage>
        <taxon>Bacteria</taxon>
        <taxon>Bacillati</taxon>
        <taxon>Actinomycetota</taxon>
        <taxon>Actinomycetes</taxon>
        <taxon>Pseudonocardiales</taxon>
        <taxon>Pseudonocardiaceae</taxon>
        <taxon>Actinokineospora</taxon>
    </lineage>
</organism>
<name>A0A1Q9LFN4_9PSEU</name>
<keyword evidence="2" id="KW-1185">Reference proteome</keyword>
<dbReference type="EMBL" id="MKQR01000026">
    <property type="protein sequence ID" value="OLR90838.1"/>
    <property type="molecule type" value="Genomic_DNA"/>
</dbReference>
<accession>A0A1Q9LFN4</accession>
<reference evidence="1 2" key="1">
    <citation type="submission" date="2016-10" db="EMBL/GenBank/DDBJ databases">
        <title>The Draft Genome Sequence of Actinokineospora bangkokensis 44EHWT reveals the biosynthetic pathway of antifungal compounds Thailandins with unusual extender unit butylmalonyl-CoA.</title>
        <authorList>
            <person name="Greule A."/>
            <person name="Intra B."/>
            <person name="Flemming S."/>
            <person name="Rommel M.G."/>
            <person name="Panbangred W."/>
            <person name="Bechthold A."/>
        </authorList>
    </citation>
    <scope>NUCLEOTIDE SEQUENCE [LARGE SCALE GENOMIC DNA]</scope>
    <source>
        <strain evidence="1 2">44EHW</strain>
    </source>
</reference>
<dbReference type="AlphaFoldDB" id="A0A1Q9LFN4"/>
<dbReference type="STRING" id="1193682.BJP25_30190"/>
<evidence type="ECO:0000313" key="2">
    <source>
        <dbReference type="Proteomes" id="UP000186040"/>
    </source>
</evidence>
<sequence>MSAKIMNHGRPALCAGVQRLMGETCGAVKCFTSLMEEAAADPLAMLSMEERMACRVAERVTGGKARPWDVPPRQGVVDAFLDFDDGRKAAFEITRPAAVPTALQFDRVLFDARRTWKLPGKWCWTINVGELTDMPRLRSCYAKVILLCEAEGVTRPEDLQASYSESVDPDLEWVVRDSSAAFNGYPGVPAWDGEKLRRLTVLDNGIGGMVDEQLAGFGKALVSMFESPNLRKHVTKLVRAEADEHHLFLIMHETDMDESVMMEIMTGSALPPGPGWLPHGVSHLWLASNWSNRVLISFDGAWHQEFPYDN</sequence>